<sequence>MWLPIGVALAWLPFRQNDGSLQVAVLILATILMGVLGYLALRFLTSFTRAGWSQSKLPVVRITGDLVTVLWNGETIESQVSDCNLRLGSIRHMKYATRKSRNCLFFERKLILIDLPPLYRDLLGQVRSYTTVAVGYTDESRRRWSDALGLQDGEPDDARESPS</sequence>
<keyword evidence="3" id="KW-1185">Reference proteome</keyword>
<evidence type="ECO:0008006" key="4">
    <source>
        <dbReference type="Google" id="ProtNLM"/>
    </source>
</evidence>
<accession>A0ABX5Y251</accession>
<gene>
    <name evidence="2" type="ORF">TBK1r_66370</name>
</gene>
<evidence type="ECO:0000313" key="3">
    <source>
        <dbReference type="Proteomes" id="UP000318081"/>
    </source>
</evidence>
<organism evidence="2 3">
    <name type="scientific">Stieleria magnilauensis</name>
    <dbReference type="NCBI Taxonomy" id="2527963"/>
    <lineage>
        <taxon>Bacteria</taxon>
        <taxon>Pseudomonadati</taxon>
        <taxon>Planctomycetota</taxon>
        <taxon>Planctomycetia</taxon>
        <taxon>Pirellulales</taxon>
        <taxon>Pirellulaceae</taxon>
        <taxon>Stieleria</taxon>
    </lineage>
</organism>
<keyword evidence="1" id="KW-0812">Transmembrane</keyword>
<evidence type="ECO:0000256" key="1">
    <source>
        <dbReference type="SAM" id="Phobius"/>
    </source>
</evidence>
<protein>
    <recommendedName>
        <fullName evidence="4">DUF304 domain-containing protein</fullName>
    </recommendedName>
</protein>
<proteinExistence type="predicted"/>
<keyword evidence="1" id="KW-0472">Membrane</keyword>
<reference evidence="2 3" key="1">
    <citation type="submission" date="2019-02" db="EMBL/GenBank/DDBJ databases">
        <title>Deep-cultivation of Planctomycetes and their phenomic and genomic characterization uncovers novel biology.</title>
        <authorList>
            <person name="Wiegand S."/>
            <person name="Jogler M."/>
            <person name="Boedeker C."/>
            <person name="Pinto D."/>
            <person name="Vollmers J."/>
            <person name="Rivas-Marin E."/>
            <person name="Kohn T."/>
            <person name="Peeters S.H."/>
            <person name="Heuer A."/>
            <person name="Rast P."/>
            <person name="Oberbeckmann S."/>
            <person name="Bunk B."/>
            <person name="Jeske O."/>
            <person name="Meyerdierks A."/>
            <person name="Storesund J.E."/>
            <person name="Kallscheuer N."/>
            <person name="Luecker S."/>
            <person name="Lage O.M."/>
            <person name="Pohl T."/>
            <person name="Merkel B.J."/>
            <person name="Hornburger P."/>
            <person name="Mueller R.-W."/>
            <person name="Bruemmer F."/>
            <person name="Labrenz M."/>
            <person name="Spormann A.M."/>
            <person name="Op den Camp H."/>
            <person name="Overmann J."/>
            <person name="Amann R."/>
            <person name="Jetten M.S.M."/>
            <person name="Mascher T."/>
            <person name="Medema M.H."/>
            <person name="Devos D.P."/>
            <person name="Kaster A.-K."/>
            <person name="Ovreas L."/>
            <person name="Rohde M."/>
            <person name="Galperin M.Y."/>
            <person name="Jogler C."/>
        </authorList>
    </citation>
    <scope>NUCLEOTIDE SEQUENCE [LARGE SCALE GENOMIC DNA]</scope>
    <source>
        <strain evidence="2 3">TBK1r</strain>
    </source>
</reference>
<dbReference type="EMBL" id="CP036432">
    <property type="protein sequence ID" value="QDV87606.1"/>
    <property type="molecule type" value="Genomic_DNA"/>
</dbReference>
<dbReference type="Proteomes" id="UP000318081">
    <property type="component" value="Chromosome"/>
</dbReference>
<name>A0ABX5Y251_9BACT</name>
<keyword evidence="1" id="KW-1133">Transmembrane helix</keyword>
<evidence type="ECO:0000313" key="2">
    <source>
        <dbReference type="EMBL" id="QDV87606.1"/>
    </source>
</evidence>
<feature type="transmembrane region" description="Helical" evidence="1">
    <location>
        <begin position="20"/>
        <end position="41"/>
    </location>
</feature>